<feature type="domain" description="DUF2249" evidence="1">
    <location>
        <begin position="7"/>
        <end position="71"/>
    </location>
</feature>
<dbReference type="EMBL" id="CP045915">
    <property type="protein sequence ID" value="QGH35467.1"/>
    <property type="molecule type" value="Genomic_DNA"/>
</dbReference>
<organism evidence="2 3">
    <name type="scientific">Gracilibacillus salitolerans</name>
    <dbReference type="NCBI Taxonomy" id="2663022"/>
    <lineage>
        <taxon>Bacteria</taxon>
        <taxon>Bacillati</taxon>
        <taxon>Bacillota</taxon>
        <taxon>Bacilli</taxon>
        <taxon>Bacillales</taxon>
        <taxon>Bacillaceae</taxon>
        <taxon>Gracilibacillus</taxon>
    </lineage>
</organism>
<dbReference type="Proteomes" id="UP000339690">
    <property type="component" value="Chromosome"/>
</dbReference>
<proteinExistence type="predicted"/>
<dbReference type="Pfam" id="PF10006">
    <property type="entry name" value="DUF2249"/>
    <property type="match status" value="1"/>
</dbReference>
<accession>A0A5Q2TN04</accession>
<dbReference type="AlphaFoldDB" id="A0A5Q2TN04"/>
<dbReference type="InterPro" id="IPR018720">
    <property type="entry name" value="DUF2249"/>
</dbReference>
<protein>
    <submittedName>
        <fullName evidence="2">DUF2249 domain-containing protein</fullName>
    </submittedName>
</protein>
<evidence type="ECO:0000313" key="3">
    <source>
        <dbReference type="Proteomes" id="UP000339690"/>
    </source>
</evidence>
<dbReference type="RefSeq" id="WP_153791829.1">
    <property type="nucleotide sequence ID" value="NZ_CP045915.1"/>
</dbReference>
<name>A0A5Q2TN04_9BACI</name>
<gene>
    <name evidence="2" type="ORF">GI584_16045</name>
</gene>
<sequence>MSEEYVELDVREDLALKKEPFDKIMGTIKDLKDNQAFILHAPFKPLPLHKLLNRKGFTYQAEKIERKHWKVIYRKEVKADDNLR</sequence>
<keyword evidence="3" id="KW-1185">Reference proteome</keyword>
<reference evidence="2 3" key="1">
    <citation type="submission" date="2019-11" db="EMBL/GenBank/DDBJ databases">
        <title>Gracilibacillus salitolerans sp. nov., a moderate halophile isolated from a saline soil in northwest China.</title>
        <authorList>
            <person name="Gan L."/>
        </authorList>
    </citation>
    <scope>NUCLEOTIDE SEQUENCE [LARGE SCALE GENOMIC DNA]</scope>
    <source>
        <strain evidence="2 3">SCU50</strain>
    </source>
</reference>
<evidence type="ECO:0000259" key="1">
    <source>
        <dbReference type="Pfam" id="PF10006"/>
    </source>
</evidence>
<dbReference type="KEGG" id="grc:GI584_16045"/>
<evidence type="ECO:0000313" key="2">
    <source>
        <dbReference type="EMBL" id="QGH35467.1"/>
    </source>
</evidence>